<dbReference type="GO" id="GO:0016301">
    <property type="term" value="F:kinase activity"/>
    <property type="evidence" value="ECO:0007669"/>
    <property type="project" value="UniProtKB-KW"/>
</dbReference>
<name>A0A392SN52_9FABA</name>
<keyword evidence="1" id="KW-0418">Kinase</keyword>
<keyword evidence="1" id="KW-0808">Transferase</keyword>
<protein>
    <submittedName>
        <fullName evidence="1">Sensor kinase</fullName>
    </submittedName>
</protein>
<dbReference type="EMBL" id="LXQA010407369">
    <property type="protein sequence ID" value="MCI49832.1"/>
    <property type="molecule type" value="Genomic_DNA"/>
</dbReference>
<accession>A0A392SN52</accession>
<organism evidence="1 2">
    <name type="scientific">Trifolium medium</name>
    <dbReference type="NCBI Taxonomy" id="97028"/>
    <lineage>
        <taxon>Eukaryota</taxon>
        <taxon>Viridiplantae</taxon>
        <taxon>Streptophyta</taxon>
        <taxon>Embryophyta</taxon>
        <taxon>Tracheophyta</taxon>
        <taxon>Spermatophyta</taxon>
        <taxon>Magnoliopsida</taxon>
        <taxon>eudicotyledons</taxon>
        <taxon>Gunneridae</taxon>
        <taxon>Pentapetalae</taxon>
        <taxon>rosids</taxon>
        <taxon>fabids</taxon>
        <taxon>Fabales</taxon>
        <taxon>Fabaceae</taxon>
        <taxon>Papilionoideae</taxon>
        <taxon>50 kb inversion clade</taxon>
        <taxon>NPAAA clade</taxon>
        <taxon>Hologalegina</taxon>
        <taxon>IRL clade</taxon>
        <taxon>Trifolieae</taxon>
        <taxon>Trifolium</taxon>
    </lineage>
</organism>
<sequence length="43" mass="4519">VALYPGGDAESDSEGIVILVAHFNVPAGLRATETILSELQVCY</sequence>
<evidence type="ECO:0000313" key="2">
    <source>
        <dbReference type="Proteomes" id="UP000265520"/>
    </source>
</evidence>
<keyword evidence="2" id="KW-1185">Reference proteome</keyword>
<feature type="non-terminal residue" evidence="1">
    <location>
        <position position="1"/>
    </location>
</feature>
<reference evidence="1 2" key="1">
    <citation type="journal article" date="2018" name="Front. Plant Sci.">
        <title>Red Clover (Trifolium pratense) and Zigzag Clover (T. medium) - A Picture of Genomic Similarities and Differences.</title>
        <authorList>
            <person name="Dluhosova J."/>
            <person name="Istvanek J."/>
            <person name="Nedelnik J."/>
            <person name="Repkova J."/>
        </authorList>
    </citation>
    <scope>NUCLEOTIDE SEQUENCE [LARGE SCALE GENOMIC DNA]</scope>
    <source>
        <strain evidence="2">cv. 10/8</strain>
        <tissue evidence="1">Leaf</tissue>
    </source>
</reference>
<dbReference type="AlphaFoldDB" id="A0A392SN52"/>
<dbReference type="Proteomes" id="UP000265520">
    <property type="component" value="Unassembled WGS sequence"/>
</dbReference>
<evidence type="ECO:0000313" key="1">
    <source>
        <dbReference type="EMBL" id="MCI49832.1"/>
    </source>
</evidence>
<comment type="caution">
    <text evidence="1">The sequence shown here is derived from an EMBL/GenBank/DDBJ whole genome shotgun (WGS) entry which is preliminary data.</text>
</comment>
<proteinExistence type="predicted"/>